<dbReference type="Gramene" id="ONK68619">
    <property type="protein sequence ID" value="ONK68619"/>
    <property type="gene ID" value="A4U43_C05F14030"/>
</dbReference>
<evidence type="ECO:0000313" key="3">
    <source>
        <dbReference type="Proteomes" id="UP000243459"/>
    </source>
</evidence>
<gene>
    <name evidence="2" type="ORF">A4U43_C05F14030</name>
</gene>
<sequence>MEARVQSWRESRESVGLGIQAQRKRVDQVEGVLSERLAHLREIDSSLDSVDAEIAELERKLVEAKQRKTILEVTKAGEEHSKAVISSKVMLSRERLAQMEGEAAQLLSASEDSFKIEL</sequence>
<dbReference type="EMBL" id="CM007385">
    <property type="protein sequence ID" value="ONK68619.1"/>
    <property type="molecule type" value="Genomic_DNA"/>
</dbReference>
<dbReference type="Proteomes" id="UP000243459">
    <property type="component" value="Chromosome 5"/>
</dbReference>
<proteinExistence type="predicted"/>
<organism evidence="2 3">
    <name type="scientific">Asparagus officinalis</name>
    <name type="common">Garden asparagus</name>
    <dbReference type="NCBI Taxonomy" id="4686"/>
    <lineage>
        <taxon>Eukaryota</taxon>
        <taxon>Viridiplantae</taxon>
        <taxon>Streptophyta</taxon>
        <taxon>Embryophyta</taxon>
        <taxon>Tracheophyta</taxon>
        <taxon>Spermatophyta</taxon>
        <taxon>Magnoliopsida</taxon>
        <taxon>Liliopsida</taxon>
        <taxon>Asparagales</taxon>
        <taxon>Asparagaceae</taxon>
        <taxon>Asparagoideae</taxon>
        <taxon>Asparagus</taxon>
    </lineage>
</organism>
<keyword evidence="1" id="KW-0175">Coiled coil</keyword>
<evidence type="ECO:0000313" key="2">
    <source>
        <dbReference type="EMBL" id="ONK68619.1"/>
    </source>
</evidence>
<name>A0A5P1EV76_ASPOF</name>
<keyword evidence="3" id="KW-1185">Reference proteome</keyword>
<protein>
    <submittedName>
        <fullName evidence="2">Uncharacterized protein</fullName>
    </submittedName>
</protein>
<dbReference type="AlphaFoldDB" id="A0A5P1EV76"/>
<accession>A0A5P1EV76</accession>
<reference evidence="3" key="1">
    <citation type="journal article" date="2017" name="Nat. Commun.">
        <title>The asparagus genome sheds light on the origin and evolution of a young Y chromosome.</title>
        <authorList>
            <person name="Harkess A."/>
            <person name="Zhou J."/>
            <person name="Xu C."/>
            <person name="Bowers J.E."/>
            <person name="Van der Hulst R."/>
            <person name="Ayyampalayam S."/>
            <person name="Mercati F."/>
            <person name="Riccardi P."/>
            <person name="McKain M.R."/>
            <person name="Kakrana A."/>
            <person name="Tang H."/>
            <person name="Ray J."/>
            <person name="Groenendijk J."/>
            <person name="Arikit S."/>
            <person name="Mathioni S.M."/>
            <person name="Nakano M."/>
            <person name="Shan H."/>
            <person name="Telgmann-Rauber A."/>
            <person name="Kanno A."/>
            <person name="Yue Z."/>
            <person name="Chen H."/>
            <person name="Li W."/>
            <person name="Chen Y."/>
            <person name="Xu X."/>
            <person name="Zhang Y."/>
            <person name="Luo S."/>
            <person name="Chen H."/>
            <person name="Gao J."/>
            <person name="Mao Z."/>
            <person name="Pires J.C."/>
            <person name="Luo M."/>
            <person name="Kudrna D."/>
            <person name="Wing R.A."/>
            <person name="Meyers B.C."/>
            <person name="Yi K."/>
            <person name="Kong H."/>
            <person name="Lavrijsen P."/>
            <person name="Sunseri F."/>
            <person name="Falavigna A."/>
            <person name="Ye Y."/>
            <person name="Leebens-Mack J.H."/>
            <person name="Chen G."/>
        </authorList>
    </citation>
    <scope>NUCLEOTIDE SEQUENCE [LARGE SCALE GENOMIC DNA]</scope>
    <source>
        <strain evidence="3">cv. DH0086</strain>
    </source>
</reference>
<evidence type="ECO:0000256" key="1">
    <source>
        <dbReference type="SAM" id="Coils"/>
    </source>
</evidence>
<feature type="coiled-coil region" evidence="1">
    <location>
        <begin position="40"/>
        <end position="74"/>
    </location>
</feature>